<dbReference type="SUPFAM" id="SSF51120">
    <property type="entry name" value="beta-Roll"/>
    <property type="match status" value="1"/>
</dbReference>
<name>A0ABT8T5D8_9HYPH</name>
<dbReference type="Gene3D" id="1.10.3130.20">
    <property type="entry name" value="Phycobilisome linker domain"/>
    <property type="match status" value="1"/>
</dbReference>
<dbReference type="Pfam" id="PF00413">
    <property type="entry name" value="Peptidase_M10"/>
    <property type="match status" value="1"/>
</dbReference>
<dbReference type="Proteomes" id="UP001169006">
    <property type="component" value="Unassembled WGS sequence"/>
</dbReference>
<keyword evidence="2" id="KW-0479">Metal-binding</keyword>
<dbReference type="Pfam" id="PF13946">
    <property type="entry name" value="DUF4214"/>
    <property type="match status" value="1"/>
</dbReference>
<evidence type="ECO:0000256" key="1">
    <source>
        <dbReference type="ARBA" id="ARBA00022670"/>
    </source>
</evidence>
<keyword evidence="1" id="KW-0645">Protease</keyword>
<evidence type="ECO:0000256" key="3">
    <source>
        <dbReference type="ARBA" id="ARBA00022801"/>
    </source>
</evidence>
<evidence type="ECO:0000256" key="2">
    <source>
        <dbReference type="ARBA" id="ARBA00022723"/>
    </source>
</evidence>
<dbReference type="EMBL" id="JAUKWQ010000017">
    <property type="protein sequence ID" value="MDO1585589.1"/>
    <property type="molecule type" value="Genomic_DNA"/>
</dbReference>
<dbReference type="InterPro" id="IPR024079">
    <property type="entry name" value="MetalloPept_cat_dom_sf"/>
</dbReference>
<dbReference type="InterPro" id="IPR021190">
    <property type="entry name" value="Pept_M10A"/>
</dbReference>
<sequence length="386" mass="42033">MGSYELTGPKWGDPEYGTTGGQVTWSFATASWSGGYSYDYSITDPVYQQLVRDAFAAWEAVANIHFVEVADNAKTMIRLGWDAIDGAYKTVGEASWKTRTNDGYDYYLTSAEIRFDTAETWTTNKTALGNKAMNFYTVALHEIGHAIGLDHVDDKTDIMYPTTGYTTTLGEGDIEGVRELYGAQAARSFYATSGNDRFLLTSGNDVVDGGGGVDTAVFGVKRAAVTISRSGTTITAKGEGTDTLINIERLKFTDGTLAFDTAGEAGQAYRLYQAAFNRKPDAGGLGFWIGQLDADQTDLLRMSKSFIDSNEFRSTYGTPQTVSTTAFVTLVYQNVLHRAPDTSGASYWQDKLNTGYLREKLLADFSESAENQANTAAAISDGVWFV</sequence>
<feature type="domain" description="Peptidase metallopeptidase" evidence="5">
    <location>
        <begin position="21"/>
        <end position="183"/>
    </location>
</feature>
<gene>
    <name evidence="6" type="ORF">Q2T52_26170</name>
</gene>
<evidence type="ECO:0000313" key="6">
    <source>
        <dbReference type="EMBL" id="MDO1585589.1"/>
    </source>
</evidence>
<dbReference type="Gene3D" id="3.40.390.10">
    <property type="entry name" value="Collagenase (Catalytic Domain)"/>
    <property type="match status" value="1"/>
</dbReference>
<dbReference type="InterPro" id="IPR038255">
    <property type="entry name" value="PBS_linker_sf"/>
</dbReference>
<proteinExistence type="predicted"/>
<dbReference type="SUPFAM" id="SSF55486">
    <property type="entry name" value="Metalloproteases ('zincins'), catalytic domain"/>
    <property type="match status" value="1"/>
</dbReference>
<evidence type="ECO:0000313" key="7">
    <source>
        <dbReference type="Proteomes" id="UP001169006"/>
    </source>
</evidence>
<keyword evidence="3" id="KW-0378">Hydrolase</keyword>
<reference evidence="6" key="1">
    <citation type="journal article" date="2015" name="Int. J. Syst. Evol. Microbiol.">
        <title>Rhizobium oryzicola sp. nov., potential plant-growth-promoting endophytic bacteria isolated from rice roots.</title>
        <authorList>
            <person name="Zhang X.X."/>
            <person name="Gao J.S."/>
            <person name="Cao Y.H."/>
            <person name="Sheirdil R.A."/>
            <person name="Wang X.C."/>
            <person name="Zhang L."/>
        </authorList>
    </citation>
    <scope>NUCLEOTIDE SEQUENCE</scope>
    <source>
        <strain evidence="6">05753</strain>
    </source>
</reference>
<comment type="caution">
    <text evidence="6">The sequence shown here is derived from an EMBL/GenBank/DDBJ whole genome shotgun (WGS) entry which is preliminary data.</text>
</comment>
<dbReference type="RefSeq" id="WP_302079856.1">
    <property type="nucleotide sequence ID" value="NZ_JAUKWQ010000017.1"/>
</dbReference>
<dbReference type="PRINTS" id="PR00138">
    <property type="entry name" value="MATRIXIN"/>
</dbReference>
<reference evidence="6" key="2">
    <citation type="submission" date="2023-07" db="EMBL/GenBank/DDBJ databases">
        <authorList>
            <person name="Sun H."/>
        </authorList>
    </citation>
    <scope>NUCLEOTIDE SEQUENCE</scope>
    <source>
        <strain evidence="6">05753</strain>
    </source>
</reference>
<keyword evidence="7" id="KW-1185">Reference proteome</keyword>
<dbReference type="InterPro" id="IPR011049">
    <property type="entry name" value="Serralysin-like_metalloprot_C"/>
</dbReference>
<keyword evidence="4" id="KW-0862">Zinc</keyword>
<dbReference type="PANTHER" id="PTHR10201">
    <property type="entry name" value="MATRIX METALLOPROTEINASE"/>
    <property type="match status" value="1"/>
</dbReference>
<accession>A0ABT8T5D8</accession>
<dbReference type="InterPro" id="IPR025282">
    <property type="entry name" value="DUF4214"/>
</dbReference>
<organism evidence="6 7">
    <name type="scientific">Rhizobium oryzicola</name>
    <dbReference type="NCBI Taxonomy" id="1232668"/>
    <lineage>
        <taxon>Bacteria</taxon>
        <taxon>Pseudomonadati</taxon>
        <taxon>Pseudomonadota</taxon>
        <taxon>Alphaproteobacteria</taxon>
        <taxon>Hyphomicrobiales</taxon>
        <taxon>Rhizobiaceae</taxon>
        <taxon>Rhizobium/Agrobacterium group</taxon>
        <taxon>Rhizobium</taxon>
    </lineage>
</organism>
<dbReference type="SMART" id="SM00235">
    <property type="entry name" value="ZnMc"/>
    <property type="match status" value="1"/>
</dbReference>
<evidence type="ECO:0000259" key="5">
    <source>
        <dbReference type="SMART" id="SM00235"/>
    </source>
</evidence>
<protein>
    <submittedName>
        <fullName evidence="6">DUF4214 domain-containing protein</fullName>
    </submittedName>
</protein>
<evidence type="ECO:0000256" key="4">
    <source>
        <dbReference type="ARBA" id="ARBA00022833"/>
    </source>
</evidence>
<dbReference type="InterPro" id="IPR006026">
    <property type="entry name" value="Peptidase_Metallo"/>
</dbReference>
<dbReference type="InterPro" id="IPR001818">
    <property type="entry name" value="Pept_M10_metallopeptidase"/>
</dbReference>